<feature type="transmembrane region" description="Helical" evidence="1">
    <location>
        <begin position="55"/>
        <end position="76"/>
    </location>
</feature>
<feature type="transmembrane region" description="Helical" evidence="1">
    <location>
        <begin position="88"/>
        <end position="108"/>
    </location>
</feature>
<keyword evidence="1" id="KW-0472">Membrane</keyword>
<protein>
    <submittedName>
        <fullName evidence="2">Uncharacterized protein</fullName>
    </submittedName>
</protein>
<dbReference type="EMBL" id="JBHMEI010000001">
    <property type="protein sequence ID" value="MFB9200097.1"/>
    <property type="molecule type" value="Genomic_DNA"/>
</dbReference>
<proteinExistence type="predicted"/>
<keyword evidence="3" id="KW-1185">Reference proteome</keyword>
<accession>A0ABV5I6D7</accession>
<evidence type="ECO:0000313" key="2">
    <source>
        <dbReference type="EMBL" id="MFB9200097.1"/>
    </source>
</evidence>
<evidence type="ECO:0000256" key="1">
    <source>
        <dbReference type="SAM" id="Phobius"/>
    </source>
</evidence>
<dbReference type="Proteomes" id="UP001589647">
    <property type="component" value="Unassembled WGS sequence"/>
</dbReference>
<comment type="caution">
    <text evidence="2">The sequence shown here is derived from an EMBL/GenBank/DDBJ whole genome shotgun (WGS) entry which is preliminary data.</text>
</comment>
<keyword evidence="1" id="KW-1133">Transmembrane helix</keyword>
<reference evidence="2 3" key="1">
    <citation type="submission" date="2024-09" db="EMBL/GenBank/DDBJ databases">
        <authorList>
            <person name="Sun Q."/>
            <person name="Mori K."/>
        </authorList>
    </citation>
    <scope>NUCLEOTIDE SEQUENCE [LARGE SCALE GENOMIC DNA]</scope>
    <source>
        <strain evidence="2 3">CCM 3426</strain>
    </source>
</reference>
<evidence type="ECO:0000313" key="3">
    <source>
        <dbReference type="Proteomes" id="UP001589647"/>
    </source>
</evidence>
<keyword evidence="1" id="KW-0812">Transmembrane</keyword>
<organism evidence="2 3">
    <name type="scientific">Nonomuraea spiralis</name>
    <dbReference type="NCBI Taxonomy" id="46182"/>
    <lineage>
        <taxon>Bacteria</taxon>
        <taxon>Bacillati</taxon>
        <taxon>Actinomycetota</taxon>
        <taxon>Actinomycetes</taxon>
        <taxon>Streptosporangiales</taxon>
        <taxon>Streptosporangiaceae</taxon>
        <taxon>Nonomuraea</taxon>
    </lineage>
</organism>
<feature type="transmembrane region" description="Helical" evidence="1">
    <location>
        <begin position="20"/>
        <end position="48"/>
    </location>
</feature>
<sequence length="113" mass="11554">MTTTSALSAPRARSMPVTVASFAIPVMILGGFALLAVVPVTVVLAGALARVRDRAVRWAAVAVALAYAVPLVGWLVRPDGAPSLSKDMHPAFAALIVAASAALVVAVLRAARR</sequence>
<gene>
    <name evidence="2" type="ORF">ACFFV7_02735</name>
</gene>
<name>A0ABV5I6D7_9ACTN</name>
<dbReference type="RefSeq" id="WP_189645694.1">
    <property type="nucleotide sequence ID" value="NZ_BMRC01000001.1"/>
</dbReference>